<keyword evidence="6 8" id="KW-0675">Receptor</keyword>
<dbReference type="InterPro" id="IPR013604">
    <property type="entry name" value="7TM_chemorcpt"/>
</dbReference>
<evidence type="ECO:0000313" key="9">
    <source>
        <dbReference type="Proteomes" id="UP000694866"/>
    </source>
</evidence>
<keyword evidence="3 8" id="KW-0812">Transmembrane</keyword>
<reference evidence="10" key="1">
    <citation type="submission" date="2025-08" db="UniProtKB">
        <authorList>
            <consortium name="RefSeq"/>
        </authorList>
    </citation>
    <scope>IDENTIFICATION</scope>
    <source>
        <strain evidence="10">USDA-PBARC FA_bdor</strain>
        <tissue evidence="10">Whole organism</tissue>
    </source>
</reference>
<keyword evidence="5 8" id="KW-0472">Membrane</keyword>
<evidence type="ECO:0000256" key="1">
    <source>
        <dbReference type="ARBA" id="ARBA00004651"/>
    </source>
</evidence>
<feature type="transmembrane region" description="Helical" evidence="8">
    <location>
        <begin position="6"/>
        <end position="25"/>
    </location>
</feature>
<feature type="transmembrane region" description="Helical" evidence="8">
    <location>
        <begin position="244"/>
        <end position="265"/>
    </location>
</feature>
<dbReference type="Proteomes" id="UP000694866">
    <property type="component" value="Unplaced"/>
</dbReference>
<dbReference type="GO" id="GO:0007635">
    <property type="term" value="P:chemosensory behavior"/>
    <property type="evidence" value="ECO:0007669"/>
    <property type="project" value="TreeGrafter"/>
</dbReference>
<dbReference type="PANTHER" id="PTHR21143">
    <property type="entry name" value="INVERTEBRATE GUSTATORY RECEPTOR"/>
    <property type="match status" value="1"/>
</dbReference>
<sequence length="404" mass="46399">MMKPILFLYLFYKILGLLPFSIRLSPPRTDDSKKCSVSFLGLVYNWILILVTFTLSFPAVEAFYDIQFDYKTKTVMTIGMTRAISSTIVTLFIWLFVSLRQLKAVEITQRLLTIDKMLMTLKNVHYHESLDLRMIAIIWTNVFIWINVFWLDMTVFKSLFKSSFVIFILPNVIFNWFLIQYSLVLSSIETRFRGINRAITRLSKSHCCLIEDTRVFRDLMALHGLLYDVACAVTNFYAFPVLLIITVSCGAILTTSYYLIVPFLMHRAVSIFRTLDSIAYLAMEVFPIVILSTTVTRVSHEMKLTTVAVHKLLAESLSDKQLKSELKLFSLELLHRRLQFTCCGIFSLDCTLLHSIANMTGTYLVILIQFQGTERTSTDHVTSNNIILNTIFNETCASNQCGTT</sequence>
<dbReference type="Pfam" id="PF08395">
    <property type="entry name" value="7tm_7"/>
    <property type="match status" value="1"/>
</dbReference>
<dbReference type="OrthoDB" id="6366728at2759"/>
<evidence type="ECO:0000256" key="3">
    <source>
        <dbReference type="ARBA" id="ARBA00022692"/>
    </source>
</evidence>
<organism evidence="9 10">
    <name type="scientific">Fopius arisanus</name>
    <dbReference type="NCBI Taxonomy" id="64838"/>
    <lineage>
        <taxon>Eukaryota</taxon>
        <taxon>Metazoa</taxon>
        <taxon>Ecdysozoa</taxon>
        <taxon>Arthropoda</taxon>
        <taxon>Hexapoda</taxon>
        <taxon>Insecta</taxon>
        <taxon>Pterygota</taxon>
        <taxon>Neoptera</taxon>
        <taxon>Endopterygota</taxon>
        <taxon>Hymenoptera</taxon>
        <taxon>Apocrita</taxon>
        <taxon>Ichneumonoidea</taxon>
        <taxon>Braconidae</taxon>
        <taxon>Opiinae</taxon>
        <taxon>Fopius</taxon>
    </lineage>
</organism>
<comment type="function">
    <text evidence="8">Gustatory receptor which mediates acceptance or avoidance behavior, depending on its substrates.</text>
</comment>
<name>A0A9R1TFE9_9HYME</name>
<evidence type="ECO:0000256" key="7">
    <source>
        <dbReference type="ARBA" id="ARBA00023224"/>
    </source>
</evidence>
<dbReference type="PANTHER" id="PTHR21143:SF133">
    <property type="entry name" value="GUSTATORY AND PHEROMONE RECEPTOR 32A-RELATED"/>
    <property type="match status" value="1"/>
</dbReference>
<accession>A0A9R1TFE9</accession>
<evidence type="ECO:0000256" key="2">
    <source>
        <dbReference type="ARBA" id="ARBA00022475"/>
    </source>
</evidence>
<feature type="transmembrane region" description="Helical" evidence="8">
    <location>
        <begin position="163"/>
        <end position="184"/>
    </location>
</feature>
<protein>
    <recommendedName>
        <fullName evidence="8">Gustatory receptor</fullName>
    </recommendedName>
</protein>
<feature type="transmembrane region" description="Helical" evidence="8">
    <location>
        <begin position="277"/>
        <end position="295"/>
    </location>
</feature>
<evidence type="ECO:0000313" key="10">
    <source>
        <dbReference type="RefSeq" id="XP_011308319.1"/>
    </source>
</evidence>
<feature type="transmembrane region" description="Helical" evidence="8">
    <location>
        <begin position="132"/>
        <end position="151"/>
    </location>
</feature>
<keyword evidence="4 8" id="KW-1133">Transmembrane helix</keyword>
<dbReference type="AlphaFoldDB" id="A0A9R1TFE9"/>
<evidence type="ECO:0000256" key="4">
    <source>
        <dbReference type="ARBA" id="ARBA00022989"/>
    </source>
</evidence>
<evidence type="ECO:0000256" key="5">
    <source>
        <dbReference type="ARBA" id="ARBA00023136"/>
    </source>
</evidence>
<feature type="transmembrane region" description="Helical" evidence="8">
    <location>
        <begin position="80"/>
        <end position="99"/>
    </location>
</feature>
<dbReference type="KEGG" id="fas:105269619"/>
<dbReference type="GO" id="GO:0008049">
    <property type="term" value="P:male courtship behavior"/>
    <property type="evidence" value="ECO:0007669"/>
    <property type="project" value="TreeGrafter"/>
</dbReference>
<keyword evidence="9" id="KW-1185">Reference proteome</keyword>
<dbReference type="GO" id="GO:0007165">
    <property type="term" value="P:signal transduction"/>
    <property type="evidence" value="ECO:0007669"/>
    <property type="project" value="UniProtKB-KW"/>
</dbReference>
<dbReference type="GO" id="GO:0030424">
    <property type="term" value="C:axon"/>
    <property type="evidence" value="ECO:0007669"/>
    <property type="project" value="TreeGrafter"/>
</dbReference>
<dbReference type="RefSeq" id="XP_011308319.1">
    <property type="nucleotide sequence ID" value="XM_011310017.1"/>
</dbReference>
<dbReference type="GO" id="GO:0043025">
    <property type="term" value="C:neuronal cell body"/>
    <property type="evidence" value="ECO:0007669"/>
    <property type="project" value="TreeGrafter"/>
</dbReference>
<dbReference type="GO" id="GO:0050909">
    <property type="term" value="P:sensory perception of taste"/>
    <property type="evidence" value="ECO:0007669"/>
    <property type="project" value="InterPro"/>
</dbReference>
<keyword evidence="7 8" id="KW-0807">Transducer</keyword>
<evidence type="ECO:0000256" key="8">
    <source>
        <dbReference type="RuleBase" id="RU363108"/>
    </source>
</evidence>
<proteinExistence type="inferred from homology"/>
<comment type="subcellular location">
    <subcellularLocation>
        <location evidence="1 8">Cell membrane</location>
        <topology evidence="1 8">Multi-pass membrane protein</topology>
    </subcellularLocation>
</comment>
<evidence type="ECO:0000256" key="6">
    <source>
        <dbReference type="ARBA" id="ARBA00023170"/>
    </source>
</evidence>
<dbReference type="GeneID" id="105269619"/>
<dbReference type="GO" id="GO:0005886">
    <property type="term" value="C:plasma membrane"/>
    <property type="evidence" value="ECO:0007669"/>
    <property type="project" value="UniProtKB-SubCell"/>
</dbReference>
<gene>
    <name evidence="10" type="primary">LOC105269619</name>
</gene>
<comment type="similarity">
    <text evidence="8">Belongs to the insect chemoreceptor superfamily. Gustatory receptor (GR) family.</text>
</comment>
<keyword evidence="2 8" id="KW-1003">Cell membrane</keyword>
<dbReference type="GO" id="GO:0030425">
    <property type="term" value="C:dendrite"/>
    <property type="evidence" value="ECO:0007669"/>
    <property type="project" value="TreeGrafter"/>
</dbReference>
<feature type="transmembrane region" description="Helical" evidence="8">
    <location>
        <begin position="37"/>
        <end position="60"/>
    </location>
</feature>